<accession>A0ABM1SE26</accession>
<evidence type="ECO:0000256" key="2">
    <source>
        <dbReference type="ARBA" id="ARBA00022729"/>
    </source>
</evidence>
<keyword evidence="4" id="KW-0812">Transmembrane</keyword>
<dbReference type="Gene3D" id="3.80.10.10">
    <property type="entry name" value="Ribonuclease Inhibitor"/>
    <property type="match status" value="4"/>
</dbReference>
<protein>
    <submittedName>
        <fullName evidence="8 9">Insulin-like growth factor-binding protein complex acid labile subunit</fullName>
    </submittedName>
</protein>
<dbReference type="PROSITE" id="PS51450">
    <property type="entry name" value="LRR"/>
    <property type="match status" value="2"/>
</dbReference>
<dbReference type="InterPro" id="IPR032675">
    <property type="entry name" value="LRR_dom_sf"/>
</dbReference>
<keyword evidence="2 5" id="KW-0732">Signal</keyword>
<keyword evidence="4" id="KW-0472">Membrane</keyword>
<evidence type="ECO:0000256" key="4">
    <source>
        <dbReference type="SAM" id="Phobius"/>
    </source>
</evidence>
<dbReference type="InterPro" id="IPR000483">
    <property type="entry name" value="Cys-rich_flank_reg_C"/>
</dbReference>
<dbReference type="GeneID" id="106459642"/>
<evidence type="ECO:0000256" key="3">
    <source>
        <dbReference type="ARBA" id="ARBA00022737"/>
    </source>
</evidence>
<dbReference type="RefSeq" id="XP_022241880.1">
    <property type="nucleotide sequence ID" value="XM_022386172.1"/>
</dbReference>
<dbReference type="InterPro" id="IPR050541">
    <property type="entry name" value="LRR_TM_domain-containing"/>
</dbReference>
<keyword evidence="3" id="KW-0677">Repeat</keyword>
<dbReference type="PANTHER" id="PTHR24369">
    <property type="entry name" value="ANTIGEN BSP, PUTATIVE-RELATED"/>
    <property type="match status" value="1"/>
</dbReference>
<dbReference type="SMART" id="SM00082">
    <property type="entry name" value="LRRCT"/>
    <property type="match status" value="1"/>
</dbReference>
<dbReference type="Pfam" id="PF13855">
    <property type="entry name" value="LRR_8"/>
    <property type="match status" value="2"/>
</dbReference>
<evidence type="ECO:0000259" key="6">
    <source>
        <dbReference type="SMART" id="SM00082"/>
    </source>
</evidence>
<dbReference type="InterPro" id="IPR003591">
    <property type="entry name" value="Leu-rich_rpt_typical-subtyp"/>
</dbReference>
<sequence length="515" mass="58524">MKNQGIIGICLILTISLKNVVFCLCPIRCQCNEEKLVVMCDGAGLDVVPITLNPDLRELHLARNSIKGIMTAFSVYHSLEYLDMTSNQLVALGRNNFRLQEKLHILLLGHNMISTLYCSTFDGLKGLRILKLTGNFIRELPDGIFVELVSLEVLDLSENSIDTISKDAFVGLGNLKILLLKDNKLGHVPSSSFGTLSHVLSIDLDLNNFPILPEDSFVNLANLEKLSLGSCGIRKIHKSAFKGLKNLLYLILQDNLLDSIPTEAFLYLRKLLELNLGQNYMKAIVSKSFNSLSNIQTITINSAPFLERIESEAFLPNIRLQNIIFNHNKKLSYIDRNAFSSFTLLRAVSLRGNNFQTFSEDVLPWSDLERFDLRDNPLICNCSLSWLLHHLQTRNYSESFDFDLTHIRCENPPVLRDLMLKGLSIDDLRCHEYQTQKILTWSFAAIGILLVALLVAVLWFRQRTVNDLKIKCSTVIPDSRHENRYRMDNQLRGGTSQEREWVVKIGRDPYAGRLV</sequence>
<dbReference type="RefSeq" id="XP_022241881.1">
    <property type="nucleotide sequence ID" value="XM_022386173.1"/>
</dbReference>
<keyword evidence="1" id="KW-0433">Leucine-rich repeat</keyword>
<feature type="chain" id="PRO_5045023159" evidence="5">
    <location>
        <begin position="24"/>
        <end position="515"/>
    </location>
</feature>
<evidence type="ECO:0000256" key="5">
    <source>
        <dbReference type="SAM" id="SignalP"/>
    </source>
</evidence>
<name>A0ABM1SE26_LIMPO</name>
<evidence type="ECO:0000256" key="1">
    <source>
        <dbReference type="ARBA" id="ARBA00022614"/>
    </source>
</evidence>
<keyword evidence="7" id="KW-1185">Reference proteome</keyword>
<organism evidence="7 9">
    <name type="scientific">Limulus polyphemus</name>
    <name type="common">Atlantic horseshoe crab</name>
    <dbReference type="NCBI Taxonomy" id="6850"/>
    <lineage>
        <taxon>Eukaryota</taxon>
        <taxon>Metazoa</taxon>
        <taxon>Ecdysozoa</taxon>
        <taxon>Arthropoda</taxon>
        <taxon>Chelicerata</taxon>
        <taxon>Merostomata</taxon>
        <taxon>Xiphosura</taxon>
        <taxon>Limulidae</taxon>
        <taxon>Limulus</taxon>
    </lineage>
</organism>
<evidence type="ECO:0000313" key="8">
    <source>
        <dbReference type="RefSeq" id="XP_022241880.1"/>
    </source>
</evidence>
<reference evidence="8 9" key="1">
    <citation type="submission" date="2025-05" db="UniProtKB">
        <authorList>
            <consortium name="RefSeq"/>
        </authorList>
    </citation>
    <scope>IDENTIFICATION</scope>
    <source>
        <tissue evidence="8 9">Muscle</tissue>
    </source>
</reference>
<feature type="transmembrane region" description="Helical" evidence="4">
    <location>
        <begin position="438"/>
        <end position="460"/>
    </location>
</feature>
<dbReference type="InterPro" id="IPR001611">
    <property type="entry name" value="Leu-rich_rpt"/>
</dbReference>
<dbReference type="SMART" id="SM00369">
    <property type="entry name" value="LRR_TYP"/>
    <property type="match status" value="9"/>
</dbReference>
<dbReference type="SUPFAM" id="SSF52058">
    <property type="entry name" value="L domain-like"/>
    <property type="match status" value="1"/>
</dbReference>
<feature type="signal peptide" evidence="5">
    <location>
        <begin position="1"/>
        <end position="23"/>
    </location>
</feature>
<evidence type="ECO:0000313" key="9">
    <source>
        <dbReference type="RefSeq" id="XP_022241881.1"/>
    </source>
</evidence>
<feature type="domain" description="LRRCT" evidence="6">
    <location>
        <begin position="376"/>
        <end position="431"/>
    </location>
</feature>
<dbReference type="PANTHER" id="PTHR24369:SF210">
    <property type="entry name" value="CHAOPTIN-RELATED"/>
    <property type="match status" value="1"/>
</dbReference>
<dbReference type="Proteomes" id="UP000694941">
    <property type="component" value="Unplaced"/>
</dbReference>
<gene>
    <name evidence="8 9" type="primary">LOC106459642</name>
</gene>
<evidence type="ECO:0000313" key="7">
    <source>
        <dbReference type="Proteomes" id="UP000694941"/>
    </source>
</evidence>
<proteinExistence type="predicted"/>
<keyword evidence="4" id="KW-1133">Transmembrane helix</keyword>